<keyword evidence="4 7" id="KW-0833">Ubl conjugation pathway</keyword>
<dbReference type="GO" id="GO:0004843">
    <property type="term" value="F:cysteine-type deubiquitinase activity"/>
    <property type="evidence" value="ECO:0000318"/>
    <property type="project" value="GO_Central"/>
</dbReference>
<protein>
    <recommendedName>
        <fullName evidence="7 11">Ubiquitin carboxyl-terminal hydrolase</fullName>
        <ecNumber evidence="7 11">3.4.19.12</ecNumber>
    </recommendedName>
</protein>
<evidence type="ECO:0000313" key="15">
    <source>
        <dbReference type="Proteomes" id="UP000001744"/>
    </source>
</evidence>
<evidence type="ECO:0000259" key="12">
    <source>
        <dbReference type="PROSITE" id="PS52048"/>
    </source>
</evidence>
<evidence type="ECO:0000256" key="8">
    <source>
        <dbReference type="PIRSR" id="PIRSR038120-1"/>
    </source>
</evidence>
<feature type="site" description="Transition state stabilizer" evidence="10">
    <location>
        <position position="77"/>
    </location>
</feature>
<dbReference type="MEROPS" id="C12.009"/>
<feature type="domain" description="UCH catalytic" evidence="12">
    <location>
        <begin position="2"/>
        <end position="220"/>
    </location>
</feature>
<dbReference type="GO" id="GO:0019784">
    <property type="term" value="F:deNEDDylase activity"/>
    <property type="evidence" value="ECO:0007669"/>
    <property type="project" value="EnsemblFungi"/>
</dbReference>
<feature type="site" description="Important for enzyme activity" evidence="9 10">
    <location>
        <position position="174"/>
    </location>
</feature>
<dbReference type="RefSeq" id="XP_002173549.1">
    <property type="nucleotide sequence ID" value="XM_002173513.2"/>
</dbReference>
<dbReference type="InterPro" id="IPR017390">
    <property type="entry name" value="Ubiquitinyl_hydrolase_UCH37"/>
</dbReference>
<evidence type="ECO:0000256" key="1">
    <source>
        <dbReference type="ARBA" id="ARBA00000707"/>
    </source>
</evidence>
<dbReference type="InterPro" id="IPR001578">
    <property type="entry name" value="Peptidase_C12_UCH"/>
</dbReference>
<organism evidence="13 15">
    <name type="scientific">Schizosaccharomyces japonicus (strain yFS275 / FY16936)</name>
    <name type="common">Fission yeast</name>
    <dbReference type="NCBI Taxonomy" id="402676"/>
    <lineage>
        <taxon>Eukaryota</taxon>
        <taxon>Fungi</taxon>
        <taxon>Dikarya</taxon>
        <taxon>Ascomycota</taxon>
        <taxon>Taphrinomycotina</taxon>
        <taxon>Schizosaccharomycetes</taxon>
        <taxon>Schizosaccharomycetales</taxon>
        <taxon>Schizosaccharomycetaceae</taxon>
        <taxon>Schizosaccharomyces</taxon>
    </lineage>
</organism>
<evidence type="ECO:0000313" key="14">
    <source>
        <dbReference type="JaponicusDB" id="SJAG_02341"/>
    </source>
</evidence>
<dbReference type="EMBL" id="KE651166">
    <property type="protein sequence ID" value="EEB07256.1"/>
    <property type="molecule type" value="Genomic_DNA"/>
</dbReference>
<dbReference type="JaponicusDB" id="SJAG_02341">
    <property type="gene designation" value="uch2"/>
</dbReference>
<dbReference type="Gene3D" id="3.40.532.10">
    <property type="entry name" value="Peptidase C12, ubiquitin carboxyl-terminal hydrolase"/>
    <property type="match status" value="1"/>
</dbReference>
<dbReference type="PROSITE" id="PS52048">
    <property type="entry name" value="UCH_DOMAIN"/>
    <property type="match status" value="1"/>
</dbReference>
<dbReference type="Proteomes" id="UP000001744">
    <property type="component" value="Unassembled WGS sequence"/>
</dbReference>
<evidence type="ECO:0000256" key="9">
    <source>
        <dbReference type="PIRSR" id="PIRSR038120-2"/>
    </source>
</evidence>
<dbReference type="InterPro" id="IPR038765">
    <property type="entry name" value="Papain-like_cys_pep_sf"/>
</dbReference>
<dbReference type="PANTHER" id="PTHR10589">
    <property type="entry name" value="UBIQUITIN CARBOXYL-TERMINAL HYDROLASE"/>
    <property type="match status" value="1"/>
</dbReference>
<dbReference type="Gene3D" id="1.20.58.860">
    <property type="match status" value="1"/>
</dbReference>
<dbReference type="OMA" id="YIQYEIQ"/>
<evidence type="ECO:0000313" key="13">
    <source>
        <dbReference type="EMBL" id="EEB07256.1"/>
    </source>
</evidence>
<keyword evidence="6 7" id="KW-0788">Thiol protease</keyword>
<gene>
    <name evidence="14" type="primary">uch2</name>
    <name evidence="13" type="ORF">SJAG_02341</name>
</gene>
<keyword evidence="5 7" id="KW-0378">Hydrolase</keyword>
<dbReference type="OrthoDB" id="1924260at2759"/>
<evidence type="ECO:0000256" key="11">
    <source>
        <dbReference type="RuleBase" id="RU361215"/>
    </source>
</evidence>
<dbReference type="GO" id="GO:0005737">
    <property type="term" value="C:cytoplasm"/>
    <property type="evidence" value="ECO:0000318"/>
    <property type="project" value="GO_Central"/>
</dbReference>
<dbReference type="GO" id="GO:0000338">
    <property type="term" value="P:protein deneddylation"/>
    <property type="evidence" value="ECO:0007669"/>
    <property type="project" value="EnsemblFungi"/>
</dbReference>
<evidence type="ECO:0000256" key="2">
    <source>
        <dbReference type="ARBA" id="ARBA00009326"/>
    </source>
</evidence>
<dbReference type="InterPro" id="IPR041507">
    <property type="entry name" value="UCH_C"/>
</dbReference>
<feature type="active site" description="Nucleophile" evidence="8 10">
    <location>
        <position position="83"/>
    </location>
</feature>
<dbReference type="VEuPathDB" id="FungiDB:SJAG_02341"/>
<dbReference type="FunFam" id="3.40.532.10:FF:000009">
    <property type="entry name" value="Ubiquitin carboxyl-terminal hydrolase"/>
    <property type="match status" value="1"/>
</dbReference>
<dbReference type="InterPro" id="IPR036959">
    <property type="entry name" value="Peptidase_C12_UCH_sf"/>
</dbReference>
<comment type="catalytic activity">
    <reaction evidence="1 7 10 11">
        <text>Thiol-dependent hydrolysis of ester, thioester, amide, peptide and isopeptide bonds formed by the C-terminal Gly of ubiquitin (a 76-residue protein attached to proteins as an intracellular targeting signal).</text>
        <dbReference type="EC" id="3.4.19.12"/>
    </reaction>
</comment>
<dbReference type="GO" id="GO:0016579">
    <property type="term" value="P:protein deubiquitination"/>
    <property type="evidence" value="ECO:0007669"/>
    <property type="project" value="InterPro"/>
</dbReference>
<dbReference type="PRINTS" id="PR00707">
    <property type="entry name" value="UBCTHYDRLASE"/>
</dbReference>
<dbReference type="HOGENOM" id="CLU_018316_1_0_1"/>
<evidence type="ECO:0000256" key="5">
    <source>
        <dbReference type="ARBA" id="ARBA00022801"/>
    </source>
</evidence>
<accession>B6K275</accession>
<keyword evidence="3 7" id="KW-0645">Protease</keyword>
<dbReference type="CDD" id="cd09617">
    <property type="entry name" value="Peptidase_C12_UCH37_BAP1"/>
    <property type="match status" value="1"/>
</dbReference>
<dbReference type="Pfam" id="PF18031">
    <property type="entry name" value="UCH_C"/>
    <property type="match status" value="1"/>
</dbReference>
<evidence type="ECO:0000256" key="3">
    <source>
        <dbReference type="ARBA" id="ARBA00022670"/>
    </source>
</evidence>
<evidence type="ECO:0000256" key="6">
    <source>
        <dbReference type="ARBA" id="ARBA00022807"/>
    </source>
</evidence>
<sequence length="304" mass="35122">MSWSTLESDAGVFTDLIENLGVKDVQVDELYCLDVETLQQFQKIYGIIFLFKWKKQADNFDGELDYASLDELYFPQQIISNACATQALMSILLNHTNEIDIGNDLREFYDFTKELPADLKGEALGNSELIRCVHNSFARADPFISDESRPATDDDDVYHFIAYTLINDKLYELDGLQPAPICHGKCEKPLFASRVVPVIQSRIAKYPPNEIRFNLMVLSPDRRRIIQQDPSLSDTEKTAILAVEEEKRARWKRENQLRKHNFVGMFLELLKLSVKDQIDKGTWNETLQQRIQSHTQNQLEKRNA</sequence>
<dbReference type="AlphaFoldDB" id="B6K275"/>
<evidence type="ECO:0000256" key="4">
    <source>
        <dbReference type="ARBA" id="ARBA00022786"/>
    </source>
</evidence>
<dbReference type="GO" id="GO:0071629">
    <property type="term" value="P:cytoplasm protein quality control by the ubiquitin-proteasome system"/>
    <property type="evidence" value="ECO:0007669"/>
    <property type="project" value="EnsemblFungi"/>
</dbReference>
<dbReference type="EC" id="3.4.19.12" evidence="7 11"/>
<dbReference type="PIRSF" id="PIRSF038120">
    <property type="entry name" value="Ubiquitinyl_hydrolase_UCH37"/>
    <property type="match status" value="1"/>
</dbReference>
<dbReference type="GeneID" id="7049088"/>
<feature type="active site" description="Proton donor" evidence="8 10">
    <location>
        <position position="159"/>
    </location>
</feature>
<dbReference type="STRING" id="402676.B6K275"/>
<name>B6K275_SCHJY</name>
<comment type="similarity">
    <text evidence="2 7 10 11">Belongs to the peptidase C12 family.</text>
</comment>
<reference evidence="13 15" key="1">
    <citation type="journal article" date="2011" name="Science">
        <title>Comparative functional genomics of the fission yeasts.</title>
        <authorList>
            <person name="Rhind N."/>
            <person name="Chen Z."/>
            <person name="Yassour M."/>
            <person name="Thompson D.A."/>
            <person name="Haas B.J."/>
            <person name="Habib N."/>
            <person name="Wapinski I."/>
            <person name="Roy S."/>
            <person name="Lin M.F."/>
            <person name="Heiman D.I."/>
            <person name="Young S.K."/>
            <person name="Furuya K."/>
            <person name="Guo Y."/>
            <person name="Pidoux A."/>
            <person name="Chen H.M."/>
            <person name="Robbertse B."/>
            <person name="Goldberg J.M."/>
            <person name="Aoki K."/>
            <person name="Bayne E.H."/>
            <person name="Berlin A.M."/>
            <person name="Desjardins C.A."/>
            <person name="Dobbs E."/>
            <person name="Dukaj L."/>
            <person name="Fan L."/>
            <person name="FitzGerald M.G."/>
            <person name="French C."/>
            <person name="Gujja S."/>
            <person name="Hansen K."/>
            <person name="Keifenheim D."/>
            <person name="Levin J.Z."/>
            <person name="Mosher R.A."/>
            <person name="Mueller C.A."/>
            <person name="Pfiffner J."/>
            <person name="Priest M."/>
            <person name="Russ C."/>
            <person name="Smialowska A."/>
            <person name="Swoboda P."/>
            <person name="Sykes S.M."/>
            <person name="Vaughn M."/>
            <person name="Vengrova S."/>
            <person name="Yoder R."/>
            <person name="Zeng Q."/>
            <person name="Allshire R."/>
            <person name="Baulcombe D."/>
            <person name="Birren B.W."/>
            <person name="Brown W."/>
            <person name="Ekwall K."/>
            <person name="Kellis M."/>
            <person name="Leatherwood J."/>
            <person name="Levin H."/>
            <person name="Margalit H."/>
            <person name="Martienssen R."/>
            <person name="Nieduszynski C.A."/>
            <person name="Spatafora J.W."/>
            <person name="Friedman N."/>
            <person name="Dalgaard J.Z."/>
            <person name="Baumann P."/>
            <person name="Niki H."/>
            <person name="Regev A."/>
            <person name="Nusbaum C."/>
        </authorList>
    </citation>
    <scope>NUCLEOTIDE SEQUENCE [LARGE SCALE GENOMIC DNA]</scope>
    <source>
        <strain evidence="15">yFS275 / FY16936</strain>
    </source>
</reference>
<keyword evidence="15" id="KW-1185">Reference proteome</keyword>
<dbReference type="Pfam" id="PF01088">
    <property type="entry name" value="Peptidase_C12"/>
    <property type="match status" value="1"/>
</dbReference>
<dbReference type="PANTHER" id="PTHR10589:SF16">
    <property type="entry name" value="UBIQUITIN CARBOXYL-TERMINAL HYDROLASE ISOZYME L5"/>
    <property type="match status" value="1"/>
</dbReference>
<evidence type="ECO:0000256" key="10">
    <source>
        <dbReference type="PROSITE-ProRule" id="PRU01393"/>
    </source>
</evidence>
<proteinExistence type="inferred from homology"/>
<dbReference type="SUPFAM" id="SSF54001">
    <property type="entry name" value="Cysteine proteinases"/>
    <property type="match status" value="1"/>
</dbReference>
<dbReference type="eggNOG" id="KOG2778">
    <property type="taxonomic scope" value="Eukaryota"/>
</dbReference>
<evidence type="ECO:0000256" key="7">
    <source>
        <dbReference type="PIRNR" id="PIRNR038120"/>
    </source>
</evidence>